<name>A0A915I640_ROMCU</name>
<proteinExistence type="predicted"/>
<organism evidence="1 2">
    <name type="scientific">Romanomermis culicivorax</name>
    <name type="common">Nematode worm</name>
    <dbReference type="NCBI Taxonomy" id="13658"/>
    <lineage>
        <taxon>Eukaryota</taxon>
        <taxon>Metazoa</taxon>
        <taxon>Ecdysozoa</taxon>
        <taxon>Nematoda</taxon>
        <taxon>Enoplea</taxon>
        <taxon>Dorylaimia</taxon>
        <taxon>Mermithida</taxon>
        <taxon>Mermithoidea</taxon>
        <taxon>Mermithidae</taxon>
        <taxon>Romanomermis</taxon>
    </lineage>
</organism>
<sequence>MDPHVAYGQPQLQQDDWYFLVDEQEVMVHKYLEKGLDNTIMLNALSWRVGKMVWDEVQTISVRINRAENVRNQQGR</sequence>
<protein>
    <submittedName>
        <fullName evidence="2">Uncharacterized protein</fullName>
    </submittedName>
</protein>
<accession>A0A915I640</accession>
<dbReference type="AlphaFoldDB" id="A0A915I640"/>
<evidence type="ECO:0000313" key="1">
    <source>
        <dbReference type="Proteomes" id="UP000887565"/>
    </source>
</evidence>
<evidence type="ECO:0000313" key="2">
    <source>
        <dbReference type="WBParaSite" id="nRc.2.0.1.t09231-RA"/>
    </source>
</evidence>
<keyword evidence="1" id="KW-1185">Reference proteome</keyword>
<reference evidence="2" key="1">
    <citation type="submission" date="2022-11" db="UniProtKB">
        <authorList>
            <consortium name="WormBaseParasite"/>
        </authorList>
    </citation>
    <scope>IDENTIFICATION</scope>
</reference>
<dbReference type="WBParaSite" id="nRc.2.0.1.t09231-RA">
    <property type="protein sequence ID" value="nRc.2.0.1.t09231-RA"/>
    <property type="gene ID" value="nRc.2.0.1.g09231"/>
</dbReference>
<dbReference type="Proteomes" id="UP000887565">
    <property type="component" value="Unplaced"/>
</dbReference>